<dbReference type="Gene3D" id="3.30.760.10">
    <property type="entry name" value="RNA Cap, Translation Initiation Factor Eif4e"/>
    <property type="match status" value="1"/>
</dbReference>
<dbReference type="PANTHER" id="PTHR11960">
    <property type="entry name" value="EUKARYOTIC TRANSLATION INITIATION FACTOR 4E RELATED"/>
    <property type="match status" value="1"/>
</dbReference>
<reference evidence="7" key="1">
    <citation type="submission" date="2021-01" db="EMBL/GenBank/DDBJ databases">
        <authorList>
            <person name="Corre E."/>
            <person name="Pelletier E."/>
            <person name="Niang G."/>
            <person name="Scheremetjew M."/>
            <person name="Finn R."/>
            <person name="Kale V."/>
            <person name="Holt S."/>
            <person name="Cochrane G."/>
            <person name="Meng A."/>
            <person name="Brown T."/>
            <person name="Cohen L."/>
        </authorList>
    </citation>
    <scope>NUCLEOTIDE SEQUENCE</scope>
    <source>
        <strain evidence="7">CCMP2078</strain>
    </source>
</reference>
<dbReference type="GO" id="GO:0000340">
    <property type="term" value="F:RNA 7-methylguanosine cap binding"/>
    <property type="evidence" value="ECO:0007669"/>
    <property type="project" value="TreeGrafter"/>
</dbReference>
<accession>A0A7R9YAE5</accession>
<organism evidence="7">
    <name type="scientific">Pinguiococcus pyrenoidosus</name>
    <dbReference type="NCBI Taxonomy" id="172671"/>
    <lineage>
        <taxon>Eukaryota</taxon>
        <taxon>Sar</taxon>
        <taxon>Stramenopiles</taxon>
        <taxon>Ochrophyta</taxon>
        <taxon>Pinguiophyceae</taxon>
        <taxon>Pinguiochrysidales</taxon>
        <taxon>Pinguiochrysidaceae</taxon>
        <taxon>Pinguiococcus</taxon>
    </lineage>
</organism>
<evidence type="ECO:0000256" key="5">
    <source>
        <dbReference type="ARBA" id="ARBA00022917"/>
    </source>
</evidence>
<evidence type="ECO:0008006" key="8">
    <source>
        <dbReference type="Google" id="ProtNLM"/>
    </source>
</evidence>
<protein>
    <recommendedName>
        <fullName evidence="8">Eukaryotic translation initiation factor 4E</fullName>
    </recommendedName>
</protein>
<dbReference type="EMBL" id="HBEA01005056">
    <property type="protein sequence ID" value="CAD8254371.1"/>
    <property type="molecule type" value="Transcribed_RNA"/>
</dbReference>
<dbReference type="SUPFAM" id="SSF55418">
    <property type="entry name" value="eIF4e-like"/>
    <property type="match status" value="1"/>
</dbReference>
<dbReference type="PANTHER" id="PTHR11960:SF8">
    <property type="entry name" value="EUKARYOTIC TRANSLATION INITIATION FACTOR 4E1-RELATED"/>
    <property type="match status" value="1"/>
</dbReference>
<sequence length="188" mass="21929">MGDADTHGLHRRWAWWCWWTDKQSAGAKWEQNLLKIFDFDTVEDFWALFDAMAPATRLNERMKGNYAVHKESSRPTWEDCEANDGGDWELSVSSADNAHVRLDEWWLRCLLALIGETFDDDNGSDDVLGVSICRRPRETRLCVRTRNADSEATQIRIGQKFREVCDIPSYLPLEYKRPNARKDVLYRA</sequence>
<evidence type="ECO:0000256" key="1">
    <source>
        <dbReference type="ARBA" id="ARBA00009860"/>
    </source>
</evidence>
<gene>
    <name evidence="7" type="ORF">PPYR1160_LOCUS3863</name>
</gene>
<evidence type="ECO:0000256" key="6">
    <source>
        <dbReference type="RuleBase" id="RU004374"/>
    </source>
</evidence>
<dbReference type="InterPro" id="IPR001040">
    <property type="entry name" value="TIF_eIF_4E"/>
</dbReference>
<evidence type="ECO:0000256" key="3">
    <source>
        <dbReference type="ARBA" id="ARBA00022845"/>
    </source>
</evidence>
<dbReference type="Pfam" id="PF01652">
    <property type="entry name" value="IF4E"/>
    <property type="match status" value="1"/>
</dbReference>
<keyword evidence="2 6" id="KW-0396">Initiation factor</keyword>
<evidence type="ECO:0000256" key="2">
    <source>
        <dbReference type="ARBA" id="ARBA00022540"/>
    </source>
</evidence>
<keyword evidence="4 6" id="KW-0694">RNA-binding</keyword>
<keyword evidence="3" id="KW-0810">Translation regulation</keyword>
<dbReference type="GO" id="GO:0016281">
    <property type="term" value="C:eukaryotic translation initiation factor 4F complex"/>
    <property type="evidence" value="ECO:0007669"/>
    <property type="project" value="TreeGrafter"/>
</dbReference>
<comment type="similarity">
    <text evidence="1 6">Belongs to the eukaryotic initiation factor 4E family.</text>
</comment>
<evidence type="ECO:0000313" key="7">
    <source>
        <dbReference type="EMBL" id="CAD8254371.1"/>
    </source>
</evidence>
<dbReference type="GO" id="GO:0003743">
    <property type="term" value="F:translation initiation factor activity"/>
    <property type="evidence" value="ECO:0007669"/>
    <property type="project" value="UniProtKB-KW"/>
</dbReference>
<evidence type="ECO:0000256" key="4">
    <source>
        <dbReference type="ARBA" id="ARBA00022884"/>
    </source>
</evidence>
<keyword evidence="5 6" id="KW-0648">Protein biosynthesis</keyword>
<proteinExistence type="inferred from homology"/>
<name>A0A7R9YAE5_9STRA</name>
<dbReference type="AlphaFoldDB" id="A0A7R9YAE5"/>
<dbReference type="InterPro" id="IPR023398">
    <property type="entry name" value="TIF_eIF4e-like"/>
</dbReference>
<dbReference type="GO" id="GO:0006417">
    <property type="term" value="P:regulation of translation"/>
    <property type="evidence" value="ECO:0007669"/>
    <property type="project" value="UniProtKB-KW"/>
</dbReference>